<dbReference type="PROSITE" id="PS50929">
    <property type="entry name" value="ABC_TM1F"/>
    <property type="match status" value="1"/>
</dbReference>
<evidence type="ECO:0000256" key="1">
    <source>
        <dbReference type="ARBA" id="ARBA00004651"/>
    </source>
</evidence>
<accession>A0ABR5AGK7</accession>
<dbReference type="EMBL" id="JXAK01000027">
    <property type="protein sequence ID" value="KIL40085.1"/>
    <property type="molecule type" value="Genomic_DNA"/>
</dbReference>
<gene>
    <name evidence="11" type="ORF">SD70_16175</name>
</gene>
<evidence type="ECO:0000256" key="8">
    <source>
        <dbReference type="SAM" id="Phobius"/>
    </source>
</evidence>
<keyword evidence="12" id="KW-1185">Reference proteome</keyword>
<dbReference type="SUPFAM" id="SSF90123">
    <property type="entry name" value="ABC transporter transmembrane region"/>
    <property type="match status" value="1"/>
</dbReference>
<feature type="domain" description="ABC transporter" evidence="9">
    <location>
        <begin position="382"/>
        <end position="616"/>
    </location>
</feature>
<feature type="transmembrane region" description="Helical" evidence="8">
    <location>
        <begin position="101"/>
        <end position="119"/>
    </location>
</feature>
<evidence type="ECO:0000256" key="2">
    <source>
        <dbReference type="ARBA" id="ARBA00022692"/>
    </source>
</evidence>
<keyword evidence="4 11" id="KW-0067">ATP-binding</keyword>
<dbReference type="Gene3D" id="1.20.1560.10">
    <property type="entry name" value="ABC transporter type 1, transmembrane domain"/>
    <property type="match status" value="1"/>
</dbReference>
<evidence type="ECO:0000259" key="10">
    <source>
        <dbReference type="PROSITE" id="PS50929"/>
    </source>
</evidence>
<comment type="caution">
    <text evidence="11">The sequence shown here is derived from an EMBL/GenBank/DDBJ whole genome shotgun (WGS) entry which is preliminary data.</text>
</comment>
<dbReference type="InterPro" id="IPR011527">
    <property type="entry name" value="ABC1_TM_dom"/>
</dbReference>
<feature type="region of interest" description="Disordered" evidence="7">
    <location>
        <begin position="1"/>
        <end position="23"/>
    </location>
</feature>
<evidence type="ECO:0000256" key="5">
    <source>
        <dbReference type="ARBA" id="ARBA00022989"/>
    </source>
</evidence>
<sequence length="626" mass="69973">MKTSPPHAPQPGRTADAAGNGQTAGAEQGQARFVYTDDTLMDKAFDWGQMRRLATYMKPYLKQIIPIIGTMMVVGAITKLTVPLIISRAIDKAIGGGNGKLLGELVAIMLGVYLVQWIANSFRIKYTNMIGQRIIYDLRHELFSHIQQLSFHFFDKRPAGSVLVRVTNYVNSLQDLFTNGVVNLMIDCVQLVGIIVILLTINFKLGLAVIITVPLMFIISGQLRMRIRRAWQIVQMRQARINSHLNECIQGIRVTQAYTQEKNNIDYFRGMNEDNKKQWDKASALNQSFGPIIEITGAIGYCILFWYGAHLIQAEDITVGLLVAFANYIGNFWEPINRMGQMYSQLLVAMASAERIFEFIDEQPSVKEKKEAKQLPPIQGAVSFEDIVFEYEPGRPALRGINLDVLPGQSIALVGHTGSGKSTIINLLCRFYDPSRGRVLIDGHDIRDVTLQSLRSQVGIVLQDTFIFSGTIRDNIRFGKLDATDEEVEAAAKAVHAHDFIMKLPNGYETEVQERGSVLSMGQRQLLSFARALLADPRVLILDEATASIDTETELRIQEALKTLLQGRTSFIIAHRLSTIRHADNIIVLDHGSIMETGNHDELMAKQGVYYGLIQAQYKFLLEAAG</sequence>
<comment type="subcellular location">
    <subcellularLocation>
        <location evidence="1">Cell membrane</location>
        <topology evidence="1">Multi-pass membrane protein</topology>
    </subcellularLocation>
</comment>
<evidence type="ECO:0000256" key="6">
    <source>
        <dbReference type="ARBA" id="ARBA00023136"/>
    </source>
</evidence>
<dbReference type="InterPro" id="IPR027417">
    <property type="entry name" value="P-loop_NTPase"/>
</dbReference>
<dbReference type="Pfam" id="PF00664">
    <property type="entry name" value="ABC_membrane"/>
    <property type="match status" value="1"/>
</dbReference>
<dbReference type="InterPro" id="IPR003439">
    <property type="entry name" value="ABC_transporter-like_ATP-bd"/>
</dbReference>
<organism evidence="11 12">
    <name type="scientific">Gordoniibacillus kamchatkensis</name>
    <dbReference type="NCBI Taxonomy" id="1590651"/>
    <lineage>
        <taxon>Bacteria</taxon>
        <taxon>Bacillati</taxon>
        <taxon>Bacillota</taxon>
        <taxon>Bacilli</taxon>
        <taxon>Bacillales</taxon>
        <taxon>Paenibacillaceae</taxon>
        <taxon>Gordoniibacillus</taxon>
    </lineage>
</organism>
<evidence type="ECO:0000313" key="12">
    <source>
        <dbReference type="Proteomes" id="UP000031967"/>
    </source>
</evidence>
<dbReference type="InterPro" id="IPR036640">
    <property type="entry name" value="ABC1_TM_sf"/>
</dbReference>
<dbReference type="InterPro" id="IPR003593">
    <property type="entry name" value="AAA+_ATPase"/>
</dbReference>
<keyword evidence="3" id="KW-0547">Nucleotide-binding</keyword>
<dbReference type="Gene3D" id="3.40.50.300">
    <property type="entry name" value="P-loop containing nucleotide triphosphate hydrolases"/>
    <property type="match status" value="1"/>
</dbReference>
<feature type="transmembrane region" description="Helical" evidence="8">
    <location>
        <begin position="60"/>
        <end position="80"/>
    </location>
</feature>
<dbReference type="Pfam" id="PF00005">
    <property type="entry name" value="ABC_tran"/>
    <property type="match status" value="1"/>
</dbReference>
<dbReference type="RefSeq" id="WP_041048598.1">
    <property type="nucleotide sequence ID" value="NZ_JXAK01000027.1"/>
</dbReference>
<evidence type="ECO:0000256" key="4">
    <source>
        <dbReference type="ARBA" id="ARBA00022840"/>
    </source>
</evidence>
<name>A0ABR5AGK7_9BACL</name>
<dbReference type="GO" id="GO:0005524">
    <property type="term" value="F:ATP binding"/>
    <property type="evidence" value="ECO:0007669"/>
    <property type="project" value="UniProtKB-KW"/>
</dbReference>
<dbReference type="PROSITE" id="PS50893">
    <property type="entry name" value="ABC_TRANSPORTER_2"/>
    <property type="match status" value="1"/>
</dbReference>
<keyword evidence="6 8" id="KW-0472">Membrane</keyword>
<feature type="transmembrane region" description="Helical" evidence="8">
    <location>
        <begin position="191"/>
        <end position="219"/>
    </location>
</feature>
<dbReference type="CDD" id="cd18545">
    <property type="entry name" value="ABC_6TM_YknV_like"/>
    <property type="match status" value="1"/>
</dbReference>
<protein>
    <submittedName>
        <fullName evidence="11">Multidrug ABC transporter ATP-binding protein</fullName>
    </submittedName>
</protein>
<keyword evidence="5 8" id="KW-1133">Transmembrane helix</keyword>
<evidence type="ECO:0000256" key="7">
    <source>
        <dbReference type="SAM" id="MobiDB-lite"/>
    </source>
</evidence>
<dbReference type="PANTHER" id="PTHR43394:SF1">
    <property type="entry name" value="ATP-BINDING CASSETTE SUB-FAMILY B MEMBER 10, MITOCHONDRIAL"/>
    <property type="match status" value="1"/>
</dbReference>
<evidence type="ECO:0000259" key="9">
    <source>
        <dbReference type="PROSITE" id="PS50893"/>
    </source>
</evidence>
<feature type="domain" description="ABC transmembrane type-1" evidence="10">
    <location>
        <begin position="67"/>
        <end position="346"/>
    </location>
</feature>
<keyword evidence="2 8" id="KW-0812">Transmembrane</keyword>
<evidence type="ECO:0000313" key="11">
    <source>
        <dbReference type="EMBL" id="KIL40085.1"/>
    </source>
</evidence>
<dbReference type="InterPro" id="IPR039421">
    <property type="entry name" value="Type_1_exporter"/>
</dbReference>
<evidence type="ECO:0000256" key="3">
    <source>
        <dbReference type="ARBA" id="ARBA00022741"/>
    </source>
</evidence>
<proteinExistence type="predicted"/>
<dbReference type="SMART" id="SM00382">
    <property type="entry name" value="AAA"/>
    <property type="match status" value="1"/>
</dbReference>
<dbReference type="CDD" id="cd03254">
    <property type="entry name" value="ABCC_Glucan_exporter_like"/>
    <property type="match status" value="1"/>
</dbReference>
<reference evidence="11 12" key="1">
    <citation type="submission" date="2014-12" db="EMBL/GenBank/DDBJ databases">
        <title>Draft genome sequence of Paenibacillus kamchatkensis strain B-2647.</title>
        <authorList>
            <person name="Karlyshev A.V."/>
            <person name="Kudryashova E.B."/>
        </authorList>
    </citation>
    <scope>NUCLEOTIDE SEQUENCE [LARGE SCALE GENOMIC DNA]</scope>
    <source>
        <strain evidence="11 12">VKM B-2647</strain>
    </source>
</reference>
<dbReference type="Proteomes" id="UP000031967">
    <property type="component" value="Unassembled WGS sequence"/>
</dbReference>
<dbReference type="SUPFAM" id="SSF52540">
    <property type="entry name" value="P-loop containing nucleoside triphosphate hydrolases"/>
    <property type="match status" value="1"/>
</dbReference>
<dbReference type="PANTHER" id="PTHR43394">
    <property type="entry name" value="ATP-DEPENDENT PERMEASE MDL1, MITOCHONDRIAL"/>
    <property type="match status" value="1"/>
</dbReference>